<dbReference type="GO" id="GO:0005829">
    <property type="term" value="C:cytosol"/>
    <property type="evidence" value="ECO:0007669"/>
    <property type="project" value="UniProtKB-ARBA"/>
</dbReference>
<dbReference type="FunFam" id="3.20.20.70:FF:000059">
    <property type="entry name" value="N-ethylmaleimide reductase, FMN-linked"/>
    <property type="match status" value="1"/>
</dbReference>
<accession>A0A081DC56</accession>
<evidence type="ECO:0000256" key="3">
    <source>
        <dbReference type="ARBA" id="ARBA00023002"/>
    </source>
</evidence>
<evidence type="ECO:0000256" key="1">
    <source>
        <dbReference type="ARBA" id="ARBA00001917"/>
    </source>
</evidence>
<comment type="similarity">
    <text evidence="2">Belongs to the NADH:flavin oxidoreductase/NADH oxidase family.</text>
</comment>
<dbReference type="Pfam" id="PF00724">
    <property type="entry name" value="Oxidored_FMN"/>
    <property type="match status" value="1"/>
</dbReference>
<dbReference type="InterPro" id="IPR013785">
    <property type="entry name" value="Aldolase_TIM"/>
</dbReference>
<dbReference type="EMBL" id="BBLG01000004">
    <property type="protein sequence ID" value="GAK76502.1"/>
    <property type="molecule type" value="Genomic_DNA"/>
</dbReference>
<protein>
    <submittedName>
        <fullName evidence="5">Flavoprotein NADH-dependent oxidoreductase</fullName>
    </submittedName>
</protein>
<evidence type="ECO:0000313" key="6">
    <source>
        <dbReference type="Proteomes" id="UP000028980"/>
    </source>
</evidence>
<comment type="cofactor">
    <cofactor evidence="1">
        <name>FMN</name>
        <dbReference type="ChEBI" id="CHEBI:58210"/>
    </cofactor>
</comment>
<comment type="caution">
    <text evidence="5">The sequence shown here is derived from an EMBL/GenBank/DDBJ whole genome shotgun (WGS) entry which is preliminary data.</text>
</comment>
<dbReference type="InterPro" id="IPR045247">
    <property type="entry name" value="Oye-like"/>
</dbReference>
<dbReference type="GO" id="GO:0016628">
    <property type="term" value="F:oxidoreductase activity, acting on the CH-CH group of donors, NAD or NADP as acceptor"/>
    <property type="evidence" value="ECO:0007669"/>
    <property type="project" value="UniProtKB-ARBA"/>
</dbReference>
<dbReference type="PANTHER" id="PTHR22893">
    <property type="entry name" value="NADH OXIDOREDUCTASE-RELATED"/>
    <property type="match status" value="1"/>
</dbReference>
<dbReference type="CDD" id="cd02933">
    <property type="entry name" value="OYE_like_FMN"/>
    <property type="match status" value="1"/>
</dbReference>
<dbReference type="SUPFAM" id="SSF51395">
    <property type="entry name" value="FMN-linked oxidoreductases"/>
    <property type="match status" value="1"/>
</dbReference>
<sequence>MSTTQPILKPITIGAVELKNRVVMAPMTRCRATNEHQAPDEKHVDYYTQRAGAGLIITEGSEVSEKARGYPFVAGIFNDAQVEGWKKVVDSVHEADGKIFLQLWHVGRTSLPDYHDGQLPWAPSAVNPETELRNQYGEKKQTATPHAMTIEEIAQTVKEFGDAAANAKKAGFDGVEIHSSNGYLIHQFFNNQSNLRTDEYGGSNENKARFFFEVLEAVAQSFPENRIGCRLNPSLNGVFGIEGTPDTIPFFDYLINRLNEYDLAYLHLSEPFTDVSDIEFLESNIAKHYRPIYNGNLMINNQFDRETGNKVIEEGHADLVAYGKLFISNPDLAHRFKLKAETADWNMETFYTQGREGYTDYPTLEEEKAKN</sequence>
<dbReference type="PANTHER" id="PTHR22893:SF91">
    <property type="entry name" value="NADPH DEHYDROGENASE 2-RELATED"/>
    <property type="match status" value="1"/>
</dbReference>
<dbReference type="GO" id="GO:0010181">
    <property type="term" value="F:FMN binding"/>
    <property type="evidence" value="ECO:0007669"/>
    <property type="project" value="InterPro"/>
</dbReference>
<dbReference type="Proteomes" id="UP000028980">
    <property type="component" value="Unassembled WGS sequence"/>
</dbReference>
<evidence type="ECO:0000259" key="4">
    <source>
        <dbReference type="Pfam" id="PF00724"/>
    </source>
</evidence>
<name>A0A081DC56_NONUL</name>
<gene>
    <name evidence="5" type="ORF">JCM19296_2099</name>
</gene>
<dbReference type="Gene3D" id="3.20.20.70">
    <property type="entry name" value="Aldolase class I"/>
    <property type="match status" value="1"/>
</dbReference>
<evidence type="ECO:0000313" key="5">
    <source>
        <dbReference type="EMBL" id="GAK76502.1"/>
    </source>
</evidence>
<organism evidence="5 6">
    <name type="scientific">Nonlabens ulvanivorans</name>
    <name type="common">Persicivirga ulvanivorans</name>
    <dbReference type="NCBI Taxonomy" id="906888"/>
    <lineage>
        <taxon>Bacteria</taxon>
        <taxon>Pseudomonadati</taxon>
        <taxon>Bacteroidota</taxon>
        <taxon>Flavobacteriia</taxon>
        <taxon>Flavobacteriales</taxon>
        <taxon>Flavobacteriaceae</taxon>
        <taxon>Nonlabens</taxon>
    </lineage>
</organism>
<proteinExistence type="inferred from homology"/>
<keyword evidence="3" id="KW-0560">Oxidoreductase</keyword>
<dbReference type="InterPro" id="IPR001155">
    <property type="entry name" value="OxRdtase_FMN_N"/>
</dbReference>
<reference evidence="5 6" key="1">
    <citation type="journal article" date="2014" name="Genome Announc.">
        <title>Draft Genome Sequences of Marine Flavobacterium Nonlabens Strains NR17, NR24, NR27, NR32, NR33, and Ara13.</title>
        <authorList>
            <person name="Nakanishi M."/>
            <person name="Meirelles P."/>
            <person name="Suzuki R."/>
            <person name="Takatani N."/>
            <person name="Mino S."/>
            <person name="Suda W."/>
            <person name="Oshima K."/>
            <person name="Hattori M."/>
            <person name="Ohkuma M."/>
            <person name="Hosokawa M."/>
            <person name="Miyashita K."/>
            <person name="Thompson F.L."/>
            <person name="Niwa A."/>
            <person name="Sawabe T."/>
            <person name="Sawabe T."/>
        </authorList>
    </citation>
    <scope>NUCLEOTIDE SEQUENCE [LARGE SCALE GENOMIC DNA]</scope>
    <source>
        <strain evidence="6">JCM19296</strain>
    </source>
</reference>
<feature type="domain" description="NADH:flavin oxidoreductase/NADH oxidase N-terminal" evidence="4">
    <location>
        <begin position="7"/>
        <end position="338"/>
    </location>
</feature>
<evidence type="ECO:0000256" key="2">
    <source>
        <dbReference type="ARBA" id="ARBA00005979"/>
    </source>
</evidence>
<dbReference type="AlphaFoldDB" id="A0A081DC56"/>